<reference evidence="1" key="1">
    <citation type="journal article" date="2020" name="Nature">
        <title>Giant virus diversity and host interactions through global metagenomics.</title>
        <authorList>
            <person name="Schulz F."/>
            <person name="Roux S."/>
            <person name="Paez-Espino D."/>
            <person name="Jungbluth S."/>
            <person name="Walsh D.A."/>
            <person name="Denef V.J."/>
            <person name="McMahon K.D."/>
            <person name="Konstantinidis K.T."/>
            <person name="Eloe-Fadrosh E.A."/>
            <person name="Kyrpides N.C."/>
            <person name="Woyke T."/>
        </authorList>
    </citation>
    <scope>NUCLEOTIDE SEQUENCE</scope>
    <source>
        <strain evidence="1">GVMAG-M-3300020166-5</strain>
    </source>
</reference>
<proteinExistence type="predicted"/>
<sequence length="183" mass="20255">MSCILYYSNFCEKCKSMLQNISKSAASEKMHFICIDNRISKNGACYIVLEKGDEVLLPPTVTKVPALLLLNKGHHVLFGDEITHHIMPKKNVMQEAAQNNSEPNAFSLGGLGHGVASDNFSFLDQDITDMSAKGEGGMRQLHHYTSVHSEENSIETPPDNYEANTIKGVSLDKLQQERNSDIS</sequence>
<name>A0A6C0BWV9_9ZZZZ</name>
<accession>A0A6C0BWV9</accession>
<protein>
    <submittedName>
        <fullName evidence="1">Uncharacterized protein</fullName>
    </submittedName>
</protein>
<evidence type="ECO:0000313" key="1">
    <source>
        <dbReference type="EMBL" id="QHS96807.1"/>
    </source>
</evidence>
<dbReference type="EMBL" id="MN739279">
    <property type="protein sequence ID" value="QHS96807.1"/>
    <property type="molecule type" value="Genomic_DNA"/>
</dbReference>
<organism evidence="1">
    <name type="scientific">viral metagenome</name>
    <dbReference type="NCBI Taxonomy" id="1070528"/>
    <lineage>
        <taxon>unclassified sequences</taxon>
        <taxon>metagenomes</taxon>
        <taxon>organismal metagenomes</taxon>
    </lineage>
</organism>
<dbReference type="AlphaFoldDB" id="A0A6C0BWV9"/>